<evidence type="ECO:0000313" key="3">
    <source>
        <dbReference type="Proteomes" id="UP000183529"/>
    </source>
</evidence>
<sequence length="246" mass="26836">MKYNTDFSRATLGVLLFSVISSAHAGWYDVQNYAGTIGDLPVHLSIQMSDNSRESHVDGSYYYDAHRTPIPLQGKRLADGSLQLCEAGEPATFGDSPKVPEASATHPVPCPISLSVNGEQASGEWRDGKKNLPISLHQIGSLNDTGDSPRLGGTVEIPMWHHTKHYLLLGVYESASNCPPSMSRLRLVDIKSGRVDKELKFPCGTGTVSTPIYANVYRAHNPRNVTVIFQGGYHGMGDDRDIAVER</sequence>
<proteinExistence type="predicted"/>
<evidence type="ECO:0008006" key="4">
    <source>
        <dbReference type="Google" id="ProtNLM"/>
    </source>
</evidence>
<feature type="signal peptide" evidence="1">
    <location>
        <begin position="1"/>
        <end position="25"/>
    </location>
</feature>
<protein>
    <recommendedName>
        <fullName evidence="4">Lipoprotein</fullName>
    </recommendedName>
</protein>
<accession>A0AAQ1JU28</accession>
<feature type="chain" id="PRO_5043035120" description="Lipoprotein" evidence="1">
    <location>
        <begin position="26"/>
        <end position="246"/>
    </location>
</feature>
<dbReference type="EMBL" id="FNZM01000007">
    <property type="protein sequence ID" value="SEJ65702.1"/>
    <property type="molecule type" value="Genomic_DNA"/>
</dbReference>
<comment type="caution">
    <text evidence="2">The sequence shown here is derived from an EMBL/GenBank/DDBJ whole genome shotgun (WGS) entry which is preliminary data.</text>
</comment>
<evidence type="ECO:0000256" key="1">
    <source>
        <dbReference type="SAM" id="SignalP"/>
    </source>
</evidence>
<gene>
    <name evidence="2" type="ORF">SAMN05216550_10720</name>
</gene>
<dbReference type="AlphaFoldDB" id="A0AAQ1JU28"/>
<organism evidence="2 3">
    <name type="scientific">Paraburkholderia tropica</name>
    <dbReference type="NCBI Taxonomy" id="92647"/>
    <lineage>
        <taxon>Bacteria</taxon>
        <taxon>Pseudomonadati</taxon>
        <taxon>Pseudomonadota</taxon>
        <taxon>Betaproteobacteria</taxon>
        <taxon>Burkholderiales</taxon>
        <taxon>Burkholderiaceae</taxon>
        <taxon>Paraburkholderia</taxon>
    </lineage>
</organism>
<evidence type="ECO:0000313" key="2">
    <source>
        <dbReference type="EMBL" id="SEJ65702.1"/>
    </source>
</evidence>
<name>A0AAQ1JU28_9BURK</name>
<dbReference type="Proteomes" id="UP000183529">
    <property type="component" value="Unassembled WGS sequence"/>
</dbReference>
<keyword evidence="1" id="KW-0732">Signal</keyword>
<reference evidence="2 3" key="1">
    <citation type="submission" date="2016-10" db="EMBL/GenBank/DDBJ databases">
        <authorList>
            <person name="Varghese N."/>
            <person name="Submissions S."/>
        </authorList>
    </citation>
    <scope>NUCLEOTIDE SEQUENCE [LARGE SCALE GENOMIC DNA]</scope>
    <source>
        <strain evidence="2 3">LMG 22274</strain>
    </source>
</reference>